<evidence type="ECO:0000256" key="4">
    <source>
        <dbReference type="ARBA" id="ARBA00022596"/>
    </source>
</evidence>
<dbReference type="InterPro" id="IPR011541">
    <property type="entry name" value="Ni/Co_transpt_high_affinity"/>
</dbReference>
<keyword evidence="7 8" id="KW-0472">Membrane</keyword>
<dbReference type="InterPro" id="IPR004688">
    <property type="entry name" value="Ni/Co_transpt"/>
</dbReference>
<evidence type="ECO:0000256" key="7">
    <source>
        <dbReference type="ARBA" id="ARBA00023136"/>
    </source>
</evidence>
<comment type="subcellular location">
    <subcellularLocation>
        <location evidence="8">Cell membrane</location>
        <topology evidence="8">Multi-pass membrane protein</topology>
    </subcellularLocation>
    <subcellularLocation>
        <location evidence="1">Endomembrane system</location>
        <topology evidence="1">Multi-pass membrane protein</topology>
    </subcellularLocation>
</comment>
<dbReference type="GeneID" id="87807827"/>
<keyword evidence="4" id="KW-0533">Nickel</keyword>
<dbReference type="GO" id="GO:0012505">
    <property type="term" value="C:endomembrane system"/>
    <property type="evidence" value="ECO:0007669"/>
    <property type="project" value="UniProtKB-SubCell"/>
</dbReference>
<evidence type="ECO:0000256" key="9">
    <source>
        <dbReference type="SAM" id="MobiDB-lite"/>
    </source>
</evidence>
<name>A0AAF0YAY8_9TREE</name>
<gene>
    <name evidence="10" type="primary">hoxN</name>
    <name evidence="10" type="ORF">LOC62_03G004589</name>
</gene>
<evidence type="ECO:0000256" key="3">
    <source>
        <dbReference type="ARBA" id="ARBA00022448"/>
    </source>
</evidence>
<feature type="transmembrane region" description="Helical" evidence="8">
    <location>
        <begin position="194"/>
        <end position="219"/>
    </location>
</feature>
<feature type="transmembrane region" description="Helical" evidence="8">
    <location>
        <begin position="12"/>
        <end position="36"/>
    </location>
</feature>
<evidence type="ECO:0000256" key="1">
    <source>
        <dbReference type="ARBA" id="ARBA00004127"/>
    </source>
</evidence>
<protein>
    <recommendedName>
        <fullName evidence="8">Nickel/cobalt efflux system</fullName>
    </recommendedName>
</protein>
<feature type="transmembrane region" description="Helical" evidence="8">
    <location>
        <begin position="402"/>
        <end position="428"/>
    </location>
</feature>
<feature type="transmembrane region" description="Helical" evidence="8">
    <location>
        <begin position="239"/>
        <end position="261"/>
    </location>
</feature>
<dbReference type="GO" id="GO:0005886">
    <property type="term" value="C:plasma membrane"/>
    <property type="evidence" value="ECO:0007669"/>
    <property type="project" value="UniProtKB-SubCell"/>
</dbReference>
<comment type="similarity">
    <text evidence="2 8">Belongs to the NiCoT transporter (TC 2.A.52) family.</text>
</comment>
<sequence>MNLRSLPRPTLLGRAVALIGGELLFNAAMWVAAGIAFGQRDGLLGIALLAWTLGLRHGLDADHISAIDNATRQMVSMGQLPLTCGLFFSLGHSTIVIAVNVAIAVSVDIYDKLDKVGSVGGIVGTSVSASFLFLVACINTFFLVGAIRYRKKQKARVKAGLPPEEGDPTAIQGGGCLVRIIAPIMRAVDKPWKLYPVGILFGFGFDTASSIALLAISAIAARGPKGEAISHGKVVILPFLFTAGMSLVDSLDSVLMLYAYAQPNLKGADGKLHLFYRPLRLQADVESVAPLNSPVAESSEPRPPLPRDDSKTDSKLNDDETIVEAQAEEHNARMLAAKASTISSLSISLTLLSILVALSISLIEIMGLIGENCTQCREAAEAEDGGGLAGSWWRAWARANDASGYVGAAIVGCFVAILIAYHVARWLWKKRAAKRRAAHEEQAQSQTQYADEDEARARSPVENEAETPQT</sequence>
<reference evidence="10" key="1">
    <citation type="submission" date="2023-10" db="EMBL/GenBank/DDBJ databases">
        <authorList>
            <person name="Noh H."/>
        </authorList>
    </citation>
    <scope>NUCLEOTIDE SEQUENCE</scope>
    <source>
        <strain evidence="10">DUCC4014</strain>
    </source>
</reference>
<evidence type="ECO:0000256" key="2">
    <source>
        <dbReference type="ARBA" id="ARBA00010892"/>
    </source>
</evidence>
<dbReference type="Proteomes" id="UP000827549">
    <property type="component" value="Chromosome 3"/>
</dbReference>
<feature type="transmembrane region" description="Helical" evidence="8">
    <location>
        <begin position="127"/>
        <end position="149"/>
    </location>
</feature>
<keyword evidence="5 8" id="KW-0812">Transmembrane</keyword>
<dbReference type="GO" id="GO:0015099">
    <property type="term" value="F:nickel cation transmembrane transporter activity"/>
    <property type="evidence" value="ECO:0007669"/>
    <property type="project" value="UniProtKB-UniRule"/>
</dbReference>
<dbReference type="AlphaFoldDB" id="A0AAF0YAY8"/>
<evidence type="ECO:0000256" key="8">
    <source>
        <dbReference type="RuleBase" id="RU362101"/>
    </source>
</evidence>
<dbReference type="PANTHER" id="PTHR31611:SF0">
    <property type="entry name" value="HIGH-AFFINITY NICKEL TRANSPORT PROTEIN NIC1"/>
    <property type="match status" value="1"/>
</dbReference>
<keyword evidence="6 8" id="KW-1133">Transmembrane helix</keyword>
<feature type="transmembrane region" description="Helical" evidence="8">
    <location>
        <begin position="80"/>
        <end position="107"/>
    </location>
</feature>
<feature type="transmembrane region" description="Helical" evidence="8">
    <location>
        <begin position="342"/>
        <end position="363"/>
    </location>
</feature>
<dbReference type="EMBL" id="CP086716">
    <property type="protein sequence ID" value="WOO81061.1"/>
    <property type="molecule type" value="Genomic_DNA"/>
</dbReference>
<dbReference type="PANTHER" id="PTHR31611">
    <property type="entry name" value="HIGH-AFFINITY NICKEL TRANSPORT PROTEIN NIC1"/>
    <property type="match status" value="1"/>
</dbReference>
<evidence type="ECO:0000256" key="5">
    <source>
        <dbReference type="ARBA" id="ARBA00022692"/>
    </source>
</evidence>
<organism evidence="10 11">
    <name type="scientific">Vanrija pseudolonga</name>
    <dbReference type="NCBI Taxonomy" id="143232"/>
    <lineage>
        <taxon>Eukaryota</taxon>
        <taxon>Fungi</taxon>
        <taxon>Dikarya</taxon>
        <taxon>Basidiomycota</taxon>
        <taxon>Agaricomycotina</taxon>
        <taxon>Tremellomycetes</taxon>
        <taxon>Trichosporonales</taxon>
        <taxon>Trichosporonaceae</taxon>
        <taxon>Vanrija</taxon>
    </lineage>
</organism>
<keyword evidence="3 8" id="KW-0813">Transport</keyword>
<feature type="region of interest" description="Disordered" evidence="9">
    <location>
        <begin position="439"/>
        <end position="470"/>
    </location>
</feature>
<dbReference type="Pfam" id="PF03824">
    <property type="entry name" value="NicO"/>
    <property type="match status" value="1"/>
</dbReference>
<evidence type="ECO:0000313" key="11">
    <source>
        <dbReference type="Proteomes" id="UP000827549"/>
    </source>
</evidence>
<keyword evidence="11" id="KW-1185">Reference proteome</keyword>
<evidence type="ECO:0000313" key="10">
    <source>
        <dbReference type="EMBL" id="WOO81061.1"/>
    </source>
</evidence>
<accession>A0AAF0YAY8</accession>
<dbReference type="RefSeq" id="XP_062627093.1">
    <property type="nucleotide sequence ID" value="XM_062771109.1"/>
</dbReference>
<feature type="region of interest" description="Disordered" evidence="9">
    <location>
        <begin position="291"/>
        <end position="317"/>
    </location>
</feature>
<feature type="compositionally biased region" description="Basic and acidic residues" evidence="9">
    <location>
        <begin position="305"/>
        <end position="317"/>
    </location>
</feature>
<evidence type="ECO:0000256" key="6">
    <source>
        <dbReference type="ARBA" id="ARBA00022989"/>
    </source>
</evidence>
<proteinExistence type="inferred from homology"/>